<comment type="caution">
    <text evidence="3">The sequence shown here is derived from an EMBL/GenBank/DDBJ whole genome shotgun (WGS) entry which is preliminary data.</text>
</comment>
<dbReference type="EMBL" id="JASMQC010000003">
    <property type="protein sequence ID" value="KAK1946725.1"/>
    <property type="molecule type" value="Genomic_DNA"/>
</dbReference>
<evidence type="ECO:0000313" key="4">
    <source>
        <dbReference type="Proteomes" id="UP001259832"/>
    </source>
</evidence>
<evidence type="ECO:0000256" key="1">
    <source>
        <dbReference type="SAM" id="MobiDB-lite"/>
    </source>
</evidence>
<keyword evidence="4" id="KW-1185">Reference proteome</keyword>
<gene>
    <name evidence="2" type="ORF">P3T76_002277</name>
    <name evidence="3" type="ORF">P3T76_002281</name>
</gene>
<dbReference type="Proteomes" id="UP001259832">
    <property type="component" value="Unassembled WGS sequence"/>
</dbReference>
<protein>
    <submittedName>
        <fullName evidence="3">Uncharacterized protein</fullName>
    </submittedName>
</protein>
<proteinExistence type="predicted"/>
<dbReference type="EMBL" id="JASMQC010000003">
    <property type="protein sequence ID" value="KAK1946729.1"/>
    <property type="molecule type" value="Genomic_DNA"/>
</dbReference>
<reference evidence="3" key="1">
    <citation type="submission" date="2023-08" db="EMBL/GenBank/DDBJ databases">
        <title>Reference Genome Resource for the Citrus Pathogen Phytophthora citrophthora.</title>
        <authorList>
            <person name="Moller H."/>
            <person name="Coetzee B."/>
            <person name="Rose L.J."/>
            <person name="Van Niekerk J.M."/>
        </authorList>
    </citation>
    <scope>NUCLEOTIDE SEQUENCE</scope>
    <source>
        <strain evidence="3">STE-U-9442</strain>
    </source>
</reference>
<evidence type="ECO:0000313" key="3">
    <source>
        <dbReference type="EMBL" id="KAK1946729.1"/>
    </source>
</evidence>
<organism evidence="3 4">
    <name type="scientific">Phytophthora citrophthora</name>
    <dbReference type="NCBI Taxonomy" id="4793"/>
    <lineage>
        <taxon>Eukaryota</taxon>
        <taxon>Sar</taxon>
        <taxon>Stramenopiles</taxon>
        <taxon>Oomycota</taxon>
        <taxon>Peronosporomycetes</taxon>
        <taxon>Peronosporales</taxon>
        <taxon>Peronosporaceae</taxon>
        <taxon>Phytophthora</taxon>
    </lineage>
</organism>
<accession>A0AAD9GY40</accession>
<sequence length="154" mass="17065">MSSMTQPKRTKKHGKRQAAASSQSNAPANQDVKLPEVIKASIQDLQKSTVELQAVVESLGESISEMECISAHQLSPLAKRKESTPKNESSDWFDWFLREEAATSELGSFQYTSGDLPSPRFAAQVILEGGDENYIELFRRLYGSSPRSVLESDI</sequence>
<evidence type="ECO:0000313" key="2">
    <source>
        <dbReference type="EMBL" id="KAK1946725.1"/>
    </source>
</evidence>
<feature type="region of interest" description="Disordered" evidence="1">
    <location>
        <begin position="1"/>
        <end position="32"/>
    </location>
</feature>
<dbReference type="AlphaFoldDB" id="A0AAD9GY40"/>
<feature type="compositionally biased region" description="Low complexity" evidence="1">
    <location>
        <begin position="17"/>
        <end position="30"/>
    </location>
</feature>
<name>A0AAD9GY40_9STRA</name>